<feature type="region of interest" description="Disordered" evidence="1">
    <location>
        <begin position="26"/>
        <end position="89"/>
    </location>
</feature>
<gene>
    <name evidence="2" type="ORF">KUDE01_012481</name>
</gene>
<organism evidence="2 3">
    <name type="scientific">Dissostichus eleginoides</name>
    <name type="common">Patagonian toothfish</name>
    <name type="synonym">Dissostichus amissus</name>
    <dbReference type="NCBI Taxonomy" id="100907"/>
    <lineage>
        <taxon>Eukaryota</taxon>
        <taxon>Metazoa</taxon>
        <taxon>Chordata</taxon>
        <taxon>Craniata</taxon>
        <taxon>Vertebrata</taxon>
        <taxon>Euteleostomi</taxon>
        <taxon>Actinopterygii</taxon>
        <taxon>Neopterygii</taxon>
        <taxon>Teleostei</taxon>
        <taxon>Neoteleostei</taxon>
        <taxon>Acanthomorphata</taxon>
        <taxon>Eupercaria</taxon>
        <taxon>Perciformes</taxon>
        <taxon>Notothenioidei</taxon>
        <taxon>Nototheniidae</taxon>
        <taxon>Dissostichus</taxon>
    </lineage>
</organism>
<protein>
    <submittedName>
        <fullName evidence="2">GTP 3'8-cyclase</fullName>
    </submittedName>
</protein>
<proteinExistence type="predicted"/>
<sequence>MEPAAHWRFTTSYEKAQWLDICLCGSAGQRDEPRGQRGPQVDFREREQHLSLYGPEQNFRGGEVHRREPKRHTSIRDPPQGSIKSSPHG</sequence>
<evidence type="ECO:0000256" key="1">
    <source>
        <dbReference type="SAM" id="MobiDB-lite"/>
    </source>
</evidence>
<evidence type="ECO:0000313" key="3">
    <source>
        <dbReference type="Proteomes" id="UP001228049"/>
    </source>
</evidence>
<evidence type="ECO:0000313" key="2">
    <source>
        <dbReference type="EMBL" id="KAK1905299.1"/>
    </source>
</evidence>
<accession>A0AAD9FKM2</accession>
<reference evidence="2" key="1">
    <citation type="submission" date="2023-04" db="EMBL/GenBank/DDBJ databases">
        <title>Chromosome-level genome of Chaenocephalus aceratus.</title>
        <authorList>
            <person name="Park H."/>
        </authorList>
    </citation>
    <scope>NUCLEOTIDE SEQUENCE</scope>
    <source>
        <strain evidence="2">DE</strain>
        <tissue evidence="2">Muscle</tissue>
    </source>
</reference>
<dbReference type="AlphaFoldDB" id="A0AAD9FKM2"/>
<dbReference type="EMBL" id="JASDAP010000003">
    <property type="protein sequence ID" value="KAK1905299.1"/>
    <property type="molecule type" value="Genomic_DNA"/>
</dbReference>
<comment type="caution">
    <text evidence="2">The sequence shown here is derived from an EMBL/GenBank/DDBJ whole genome shotgun (WGS) entry which is preliminary data.</text>
</comment>
<keyword evidence="3" id="KW-1185">Reference proteome</keyword>
<dbReference type="Proteomes" id="UP001228049">
    <property type="component" value="Unassembled WGS sequence"/>
</dbReference>
<name>A0AAD9FKM2_DISEL</name>